<proteinExistence type="predicted"/>
<keyword evidence="1" id="KW-1133">Transmembrane helix</keyword>
<dbReference type="Pfam" id="PF10825">
    <property type="entry name" value="DUF2752"/>
    <property type="match status" value="1"/>
</dbReference>
<comment type="caution">
    <text evidence="2">The sequence shown here is derived from an EMBL/GenBank/DDBJ whole genome shotgun (WGS) entry which is preliminary data.</text>
</comment>
<reference evidence="2 3" key="1">
    <citation type="submission" date="2023-07" db="EMBL/GenBank/DDBJ databases">
        <authorList>
            <person name="Girao M."/>
            <person name="Carvalho M.F."/>
        </authorList>
    </citation>
    <scope>NUCLEOTIDE SEQUENCE [LARGE SCALE GENOMIC DNA]</scope>
    <source>
        <strain evidence="2 3">66/93</strain>
    </source>
</reference>
<gene>
    <name evidence="2" type="ORF">Q8A49_04075</name>
</gene>
<accession>A0ABU7KK63</accession>
<dbReference type="InterPro" id="IPR021215">
    <property type="entry name" value="DUF2752"/>
</dbReference>
<feature type="transmembrane region" description="Helical" evidence="1">
    <location>
        <begin position="81"/>
        <end position="100"/>
    </location>
</feature>
<keyword evidence="1" id="KW-0472">Membrane</keyword>
<protein>
    <submittedName>
        <fullName evidence="2">DUF2752 domain-containing protein</fullName>
    </submittedName>
</protein>
<evidence type="ECO:0000256" key="1">
    <source>
        <dbReference type="SAM" id="Phobius"/>
    </source>
</evidence>
<organism evidence="2 3">
    <name type="scientific">Nocardiopsis tropica</name>
    <dbReference type="NCBI Taxonomy" id="109330"/>
    <lineage>
        <taxon>Bacteria</taxon>
        <taxon>Bacillati</taxon>
        <taxon>Actinomycetota</taxon>
        <taxon>Actinomycetes</taxon>
        <taxon>Streptosporangiales</taxon>
        <taxon>Nocardiopsidaceae</taxon>
        <taxon>Nocardiopsis</taxon>
    </lineage>
</organism>
<feature type="transmembrane region" description="Helical" evidence="1">
    <location>
        <begin position="25"/>
        <end position="45"/>
    </location>
</feature>
<evidence type="ECO:0000313" key="3">
    <source>
        <dbReference type="Proteomes" id="UP001348641"/>
    </source>
</evidence>
<feature type="transmembrane region" description="Helical" evidence="1">
    <location>
        <begin position="121"/>
        <end position="139"/>
    </location>
</feature>
<dbReference type="Proteomes" id="UP001348641">
    <property type="component" value="Unassembled WGS sequence"/>
</dbReference>
<dbReference type="RefSeq" id="WP_330156928.1">
    <property type="nucleotide sequence ID" value="NZ_BAAAJA010000005.1"/>
</dbReference>
<dbReference type="EMBL" id="JAUUCC010000006">
    <property type="protein sequence ID" value="MEE2049666.1"/>
    <property type="molecule type" value="Genomic_DNA"/>
</dbReference>
<evidence type="ECO:0000313" key="2">
    <source>
        <dbReference type="EMBL" id="MEE2049666.1"/>
    </source>
</evidence>
<name>A0ABU7KK63_9ACTN</name>
<sequence>MPPETRALRTPLIWFWCEGTDRLRAVTATAVAGLAIGAALAIFGLPPVDTHGPQHSLGFMAPTCGGTRALRFTMLGRLDTAFAYNPLSPILVLGAVSVLLRHVAGAVTGRWLSLYFPRKRLVSVVAILFLGALWVNQQAHADLLMGP</sequence>
<keyword evidence="1" id="KW-0812">Transmembrane</keyword>